<reference evidence="3" key="1">
    <citation type="journal article" date="2019" name="Int. J. Syst. Evol. Microbiol.">
        <title>The Global Catalogue of Microorganisms (GCM) 10K type strain sequencing project: providing services to taxonomists for standard genome sequencing and annotation.</title>
        <authorList>
            <consortium name="The Broad Institute Genomics Platform"/>
            <consortium name="The Broad Institute Genome Sequencing Center for Infectious Disease"/>
            <person name="Wu L."/>
            <person name="Ma J."/>
        </authorList>
    </citation>
    <scope>NUCLEOTIDE SEQUENCE [LARGE SCALE GENOMIC DNA]</scope>
    <source>
        <strain evidence="3">NBRC 112416</strain>
    </source>
</reference>
<keyword evidence="3" id="KW-1185">Reference proteome</keyword>
<sequence length="92" mass="10271">MRRHVSPRSDLPIDLVRVELPASAAIPMPAASYAFIRQLIWVLEGELVFVEGEVRHEMRTGDCLELGPPSDCAFRNESDQTCIYAVVVLSQT</sequence>
<name>A0ABQ5W170_9HYPH</name>
<dbReference type="InterPro" id="IPR014710">
    <property type="entry name" value="RmlC-like_jellyroll"/>
</dbReference>
<evidence type="ECO:0000313" key="2">
    <source>
        <dbReference type="EMBL" id="GLQ53425.1"/>
    </source>
</evidence>
<dbReference type="SUPFAM" id="SSF51182">
    <property type="entry name" value="RmlC-like cupins"/>
    <property type="match status" value="1"/>
</dbReference>
<proteinExistence type="predicted"/>
<gene>
    <name evidence="2" type="ORF">GCM10010862_06830</name>
</gene>
<dbReference type="EMBL" id="BSNS01000003">
    <property type="protein sequence ID" value="GLQ53425.1"/>
    <property type="molecule type" value="Genomic_DNA"/>
</dbReference>
<protein>
    <recommendedName>
        <fullName evidence="1">Cupin type-2 domain-containing protein</fullName>
    </recommendedName>
</protein>
<evidence type="ECO:0000313" key="3">
    <source>
        <dbReference type="Proteomes" id="UP001156691"/>
    </source>
</evidence>
<feature type="domain" description="Cupin type-2" evidence="1">
    <location>
        <begin position="38"/>
        <end position="87"/>
    </location>
</feature>
<organism evidence="2 3">
    <name type="scientific">Devosia nitrariae</name>
    <dbReference type="NCBI Taxonomy" id="2071872"/>
    <lineage>
        <taxon>Bacteria</taxon>
        <taxon>Pseudomonadati</taxon>
        <taxon>Pseudomonadota</taxon>
        <taxon>Alphaproteobacteria</taxon>
        <taxon>Hyphomicrobiales</taxon>
        <taxon>Devosiaceae</taxon>
        <taxon>Devosia</taxon>
    </lineage>
</organism>
<dbReference type="CDD" id="cd02209">
    <property type="entry name" value="cupin_XRE_C"/>
    <property type="match status" value="1"/>
</dbReference>
<dbReference type="Proteomes" id="UP001156691">
    <property type="component" value="Unassembled WGS sequence"/>
</dbReference>
<dbReference type="Pfam" id="PF07883">
    <property type="entry name" value="Cupin_2"/>
    <property type="match status" value="1"/>
</dbReference>
<dbReference type="InterPro" id="IPR013096">
    <property type="entry name" value="Cupin_2"/>
</dbReference>
<dbReference type="InterPro" id="IPR011051">
    <property type="entry name" value="RmlC_Cupin_sf"/>
</dbReference>
<comment type="caution">
    <text evidence="2">The sequence shown here is derived from an EMBL/GenBank/DDBJ whole genome shotgun (WGS) entry which is preliminary data.</text>
</comment>
<evidence type="ECO:0000259" key="1">
    <source>
        <dbReference type="Pfam" id="PF07883"/>
    </source>
</evidence>
<dbReference type="Gene3D" id="2.60.120.10">
    <property type="entry name" value="Jelly Rolls"/>
    <property type="match status" value="1"/>
</dbReference>
<accession>A0ABQ5W170</accession>